<dbReference type="SUPFAM" id="SSF46785">
    <property type="entry name" value="Winged helix' DNA-binding domain"/>
    <property type="match status" value="1"/>
</dbReference>
<evidence type="ECO:0000256" key="2">
    <source>
        <dbReference type="ARBA" id="ARBA00023015"/>
    </source>
</evidence>
<dbReference type="PROSITE" id="PS50931">
    <property type="entry name" value="HTH_LYSR"/>
    <property type="match status" value="1"/>
</dbReference>
<dbReference type="Gene3D" id="3.40.190.290">
    <property type="match status" value="1"/>
</dbReference>
<dbReference type="PANTHER" id="PTHR30419">
    <property type="entry name" value="HTH-TYPE TRANSCRIPTIONAL REGULATOR YBHD"/>
    <property type="match status" value="1"/>
</dbReference>
<dbReference type="GO" id="GO:0003700">
    <property type="term" value="F:DNA-binding transcription factor activity"/>
    <property type="evidence" value="ECO:0007669"/>
    <property type="project" value="InterPro"/>
</dbReference>
<keyword evidence="3 6" id="KW-0238">DNA-binding</keyword>
<protein>
    <submittedName>
        <fullName evidence="6">DNA-binding transcriptional LysR family regulator</fullName>
    </submittedName>
</protein>
<dbReference type="FunFam" id="1.10.10.10:FF:000001">
    <property type="entry name" value="LysR family transcriptional regulator"/>
    <property type="match status" value="1"/>
</dbReference>
<dbReference type="InterPro" id="IPR000847">
    <property type="entry name" value="LysR_HTH_N"/>
</dbReference>
<proteinExistence type="inferred from homology"/>
<dbReference type="InterPro" id="IPR036390">
    <property type="entry name" value="WH_DNA-bd_sf"/>
</dbReference>
<dbReference type="InterPro" id="IPR005119">
    <property type="entry name" value="LysR_subst-bd"/>
</dbReference>
<dbReference type="GO" id="GO:0003677">
    <property type="term" value="F:DNA binding"/>
    <property type="evidence" value="ECO:0007669"/>
    <property type="project" value="UniProtKB-KW"/>
</dbReference>
<evidence type="ECO:0000256" key="4">
    <source>
        <dbReference type="ARBA" id="ARBA00023163"/>
    </source>
</evidence>
<dbReference type="PRINTS" id="PR00039">
    <property type="entry name" value="HTHLYSR"/>
</dbReference>
<dbReference type="Pfam" id="PF00126">
    <property type="entry name" value="HTH_1"/>
    <property type="match status" value="1"/>
</dbReference>
<keyword evidence="2" id="KW-0805">Transcription regulation</keyword>
<dbReference type="PANTHER" id="PTHR30419:SF8">
    <property type="entry name" value="NITROGEN ASSIMILATION TRANSCRIPTIONAL ACTIVATOR-RELATED"/>
    <property type="match status" value="1"/>
</dbReference>
<dbReference type="CDD" id="cd05466">
    <property type="entry name" value="PBP2_LTTR_substrate"/>
    <property type="match status" value="1"/>
</dbReference>
<accession>A0A4R7JC85</accession>
<dbReference type="GO" id="GO:0005829">
    <property type="term" value="C:cytosol"/>
    <property type="evidence" value="ECO:0007669"/>
    <property type="project" value="TreeGrafter"/>
</dbReference>
<dbReference type="OrthoDB" id="3181812at2"/>
<dbReference type="SUPFAM" id="SSF53850">
    <property type="entry name" value="Periplasmic binding protein-like II"/>
    <property type="match status" value="1"/>
</dbReference>
<dbReference type="EMBL" id="SOAW01000001">
    <property type="protein sequence ID" value="TDT34307.1"/>
    <property type="molecule type" value="Genomic_DNA"/>
</dbReference>
<evidence type="ECO:0000313" key="7">
    <source>
        <dbReference type="Proteomes" id="UP000295371"/>
    </source>
</evidence>
<keyword evidence="4" id="KW-0804">Transcription</keyword>
<sequence>MDRRQLTHFLAVAHAGSLTRAAAHLRIAQPSLSHSIRALETELGTQLFERLGRGVALTPAGEALVEPAARTLRAFEIAASTVRSVDNDEFGTLRIIGSTLWALTPLVPLVTEFRRLMPNVRVSVSDPEHRDDVLEQVRTGRVDLGLLEGPPPAGRFASQYLADLELLAVLPPNHARSVDSETPVTIEELAEIGLISTPTGTALRTHLDQRLDLADRSGQVQIETAHLAALVPLVLSGAGAALLPEGMAATAIEKGATVVGLAPPSLARVSLIWRAGQLDPRSRTMLTLAREFYGTVETDQSGEL</sequence>
<evidence type="ECO:0000259" key="5">
    <source>
        <dbReference type="PROSITE" id="PS50931"/>
    </source>
</evidence>
<name>A0A4R7JC85_9ACTN</name>
<evidence type="ECO:0000313" key="6">
    <source>
        <dbReference type="EMBL" id="TDT34307.1"/>
    </source>
</evidence>
<evidence type="ECO:0000256" key="3">
    <source>
        <dbReference type="ARBA" id="ARBA00023125"/>
    </source>
</evidence>
<evidence type="ECO:0000256" key="1">
    <source>
        <dbReference type="ARBA" id="ARBA00009437"/>
    </source>
</evidence>
<dbReference type="Pfam" id="PF03466">
    <property type="entry name" value="LysR_substrate"/>
    <property type="match status" value="1"/>
</dbReference>
<keyword evidence="7" id="KW-1185">Reference proteome</keyword>
<dbReference type="AlphaFoldDB" id="A0A4R7JC85"/>
<dbReference type="InterPro" id="IPR050950">
    <property type="entry name" value="HTH-type_LysR_regulators"/>
</dbReference>
<gene>
    <name evidence="6" type="ORF">CLV29_1965</name>
</gene>
<dbReference type="InterPro" id="IPR036388">
    <property type="entry name" value="WH-like_DNA-bd_sf"/>
</dbReference>
<feature type="domain" description="HTH lysR-type" evidence="5">
    <location>
        <begin position="1"/>
        <end position="58"/>
    </location>
</feature>
<dbReference type="RefSeq" id="WP_133754702.1">
    <property type="nucleotide sequence ID" value="NZ_SOAW01000001.1"/>
</dbReference>
<comment type="similarity">
    <text evidence="1">Belongs to the LysR transcriptional regulatory family.</text>
</comment>
<dbReference type="Proteomes" id="UP000295371">
    <property type="component" value="Unassembled WGS sequence"/>
</dbReference>
<comment type="caution">
    <text evidence="6">The sequence shown here is derived from an EMBL/GenBank/DDBJ whole genome shotgun (WGS) entry which is preliminary data.</text>
</comment>
<reference evidence="6 7" key="1">
    <citation type="submission" date="2019-03" db="EMBL/GenBank/DDBJ databases">
        <title>Genomic Encyclopedia of Archaeal and Bacterial Type Strains, Phase II (KMG-II): from individual species to whole genera.</title>
        <authorList>
            <person name="Goeker M."/>
        </authorList>
    </citation>
    <scope>NUCLEOTIDE SEQUENCE [LARGE SCALE GENOMIC DNA]</scope>
    <source>
        <strain evidence="6 7">DSM 24323</strain>
    </source>
</reference>
<organism evidence="6 7">
    <name type="scientific">Naumannella halotolerans</name>
    <dbReference type="NCBI Taxonomy" id="993414"/>
    <lineage>
        <taxon>Bacteria</taxon>
        <taxon>Bacillati</taxon>
        <taxon>Actinomycetota</taxon>
        <taxon>Actinomycetes</taxon>
        <taxon>Propionibacteriales</taxon>
        <taxon>Propionibacteriaceae</taxon>
        <taxon>Naumannella</taxon>
    </lineage>
</organism>
<dbReference type="Gene3D" id="1.10.10.10">
    <property type="entry name" value="Winged helix-like DNA-binding domain superfamily/Winged helix DNA-binding domain"/>
    <property type="match status" value="1"/>
</dbReference>